<comment type="caution">
    <text evidence="1">The sequence shown here is derived from an EMBL/GenBank/DDBJ whole genome shotgun (WGS) entry which is preliminary data.</text>
</comment>
<proteinExistence type="predicted"/>
<accession>A0A0J9X3A2</accession>
<dbReference type="AlphaFoldDB" id="A0A0J9X3A2"/>
<name>A0A0J9X3A2_GEOCN</name>
<keyword evidence="2" id="KW-1185">Reference proteome</keyword>
<sequence length="294" mass="33949">MNPLTRQCLRISKRTNGVSVAQRALYSTQETFGLQNLHRKRASELLTETIQFDKEQGPDIFTKIYRKQNERTLSANSSKRNSNNHIDSNVLYWPCGTLNFYKSDFDRIMPSPLAQITHDQPVDYDQLKFHSDLLGFRVVRLRDPVTLKKHSGYHLVFKTAEAAQRYKAETTGAQINGLKVRLESVPTEDANKVNKYLKNRVQLTGFIDVIPRMCVVMKNLPSTTKRYEVNKLAWNFGLIGNDSKAITQLETPEGQPTSWLVRFHDTVEPRLFKRKFDGHNWPGSDHKIEIEILD</sequence>
<dbReference type="Proteomes" id="UP000242525">
    <property type="component" value="Unassembled WGS sequence"/>
</dbReference>
<gene>
    <name evidence="1" type="ORF">BN980_GECA01s02232g</name>
</gene>
<evidence type="ECO:0000313" key="2">
    <source>
        <dbReference type="Proteomes" id="UP000242525"/>
    </source>
</evidence>
<evidence type="ECO:0000313" key="1">
    <source>
        <dbReference type="EMBL" id="CDO51188.1"/>
    </source>
</evidence>
<organism evidence="1 2">
    <name type="scientific">Geotrichum candidum</name>
    <name type="common">Oospora lactis</name>
    <name type="synonym">Dipodascus geotrichum</name>
    <dbReference type="NCBI Taxonomy" id="1173061"/>
    <lineage>
        <taxon>Eukaryota</taxon>
        <taxon>Fungi</taxon>
        <taxon>Dikarya</taxon>
        <taxon>Ascomycota</taxon>
        <taxon>Saccharomycotina</taxon>
        <taxon>Dipodascomycetes</taxon>
        <taxon>Dipodascales</taxon>
        <taxon>Dipodascaceae</taxon>
        <taxon>Geotrichum</taxon>
    </lineage>
</organism>
<dbReference type="EMBL" id="CCBN010000001">
    <property type="protein sequence ID" value="CDO51188.1"/>
    <property type="molecule type" value="Genomic_DNA"/>
</dbReference>
<reference evidence="1" key="1">
    <citation type="submission" date="2014-03" db="EMBL/GenBank/DDBJ databases">
        <authorList>
            <person name="Casaregola S."/>
        </authorList>
    </citation>
    <scope>NUCLEOTIDE SEQUENCE [LARGE SCALE GENOMIC DNA]</scope>
    <source>
        <strain evidence="1">CLIB 918</strain>
    </source>
</reference>
<protein>
    <submittedName>
        <fullName evidence="1">Similar to Saccharomyces cerevisiae YGR222W PET54 Mitochondrial inner membrane protein that binds to the 5' UTR of the COX3 mRNA to activate its translation</fullName>
    </submittedName>
</protein>